<dbReference type="InterPro" id="IPR029063">
    <property type="entry name" value="SAM-dependent_MTases_sf"/>
</dbReference>
<dbReference type="AlphaFoldDB" id="A0A563VPR9"/>
<dbReference type="Proteomes" id="UP000320055">
    <property type="component" value="Unassembled WGS sequence"/>
</dbReference>
<dbReference type="EMBL" id="CAACVJ010000112">
    <property type="protein sequence ID" value="VEP13458.1"/>
    <property type="molecule type" value="Genomic_DNA"/>
</dbReference>
<keyword evidence="3" id="KW-1185">Reference proteome</keyword>
<reference evidence="2 3" key="1">
    <citation type="submission" date="2019-01" db="EMBL/GenBank/DDBJ databases">
        <authorList>
            <person name="Brito A."/>
        </authorList>
    </citation>
    <scope>NUCLEOTIDE SEQUENCE [LARGE SCALE GENOMIC DNA]</scope>
    <source>
        <strain evidence="2">1</strain>
    </source>
</reference>
<dbReference type="GO" id="GO:0032259">
    <property type="term" value="P:methylation"/>
    <property type="evidence" value="ECO:0007669"/>
    <property type="project" value="UniProtKB-KW"/>
</dbReference>
<keyword evidence="2" id="KW-0808">Transferase</keyword>
<dbReference type="CDD" id="cd02440">
    <property type="entry name" value="AdoMet_MTases"/>
    <property type="match status" value="1"/>
</dbReference>
<proteinExistence type="predicted"/>
<evidence type="ECO:0000313" key="3">
    <source>
        <dbReference type="Proteomes" id="UP000320055"/>
    </source>
</evidence>
<dbReference type="Pfam" id="PF13649">
    <property type="entry name" value="Methyltransf_25"/>
    <property type="match status" value="1"/>
</dbReference>
<dbReference type="Gene3D" id="2.20.25.110">
    <property type="entry name" value="S-adenosyl-L-methionine-dependent methyltransferases"/>
    <property type="match status" value="1"/>
</dbReference>
<dbReference type="Gene3D" id="3.40.50.150">
    <property type="entry name" value="Vaccinia Virus protein VP39"/>
    <property type="match status" value="1"/>
</dbReference>
<protein>
    <submittedName>
        <fullName evidence="2">Putative methyltransferase</fullName>
    </submittedName>
</protein>
<evidence type="ECO:0000259" key="1">
    <source>
        <dbReference type="Pfam" id="PF13649"/>
    </source>
</evidence>
<dbReference type="GO" id="GO:0008168">
    <property type="term" value="F:methyltransferase activity"/>
    <property type="evidence" value="ECO:0007669"/>
    <property type="project" value="UniProtKB-KW"/>
</dbReference>
<dbReference type="OrthoDB" id="527546at2"/>
<keyword evidence="2" id="KW-0489">Methyltransferase</keyword>
<accession>A0A563VPR9</accession>
<sequence length="260" mass="28981">MALTKYGSLCTEVYEITKPVGQDYPDVSYFIRHLSQIGGRILEAMVGTGRLLIPLLEAGLNVEGIDVSPNMLAACKQNCATRGLNPVLYEGSSFRLNLPGKFSAIIITLGSFMLLETRSAAISALQAFAKHLEPNGRIFIDLGLPIDSITTENIVKQREPVKCFDGSVILMQTSSRIDWIEQVEHTLIRYEKWQDGKLIDTELQHLPLHWFGLEEFIMCLRENGYTEITVCANYTDGLKPSSCHDQLCFSATLASTVFEN</sequence>
<organism evidence="2 3">
    <name type="scientific">Hyella patelloides LEGE 07179</name>
    <dbReference type="NCBI Taxonomy" id="945734"/>
    <lineage>
        <taxon>Bacteria</taxon>
        <taxon>Bacillati</taxon>
        <taxon>Cyanobacteriota</taxon>
        <taxon>Cyanophyceae</taxon>
        <taxon>Pleurocapsales</taxon>
        <taxon>Hyellaceae</taxon>
        <taxon>Hyella</taxon>
    </lineage>
</organism>
<gene>
    <name evidence="2" type="ORF">H1P_20065</name>
</gene>
<dbReference type="SUPFAM" id="SSF53335">
    <property type="entry name" value="S-adenosyl-L-methionine-dependent methyltransferases"/>
    <property type="match status" value="1"/>
</dbReference>
<dbReference type="InterPro" id="IPR041698">
    <property type="entry name" value="Methyltransf_25"/>
</dbReference>
<feature type="domain" description="Methyltransferase" evidence="1">
    <location>
        <begin position="41"/>
        <end position="136"/>
    </location>
</feature>
<evidence type="ECO:0000313" key="2">
    <source>
        <dbReference type="EMBL" id="VEP13458.1"/>
    </source>
</evidence>
<dbReference type="RefSeq" id="WP_144863105.1">
    <property type="nucleotide sequence ID" value="NZ_LR213767.1"/>
</dbReference>
<name>A0A563VPR9_9CYAN</name>